<dbReference type="InterPro" id="IPR029058">
    <property type="entry name" value="AB_hydrolase_fold"/>
</dbReference>
<dbReference type="eggNOG" id="COG0596">
    <property type="taxonomic scope" value="Bacteria"/>
</dbReference>
<evidence type="ECO:0000313" key="3">
    <source>
        <dbReference type="EMBL" id="AGC43797.1"/>
    </source>
</evidence>
<protein>
    <submittedName>
        <fullName evidence="3">10-carbomethoxy-13-deoxycarminomycin esterase</fullName>
    </submittedName>
</protein>
<dbReference type="STRING" id="1278073.MYSTI_02481"/>
<dbReference type="InterPro" id="IPR050471">
    <property type="entry name" value="AB_hydrolase"/>
</dbReference>
<evidence type="ECO:0000256" key="1">
    <source>
        <dbReference type="SAM" id="SignalP"/>
    </source>
</evidence>
<evidence type="ECO:0000259" key="2">
    <source>
        <dbReference type="Pfam" id="PF12697"/>
    </source>
</evidence>
<keyword evidence="4" id="KW-1185">Reference proteome</keyword>
<dbReference type="KEGG" id="msd:MYSTI_02481"/>
<dbReference type="Pfam" id="PF12697">
    <property type="entry name" value="Abhydrolase_6"/>
    <property type="match status" value="1"/>
</dbReference>
<gene>
    <name evidence="3" type="ordered locus">MYSTI_02481</name>
</gene>
<dbReference type="EMBL" id="CP004025">
    <property type="protein sequence ID" value="AGC43797.1"/>
    <property type="molecule type" value="Genomic_DNA"/>
</dbReference>
<name>L7U895_MYXSD</name>
<proteinExistence type="predicted"/>
<organism evidence="3 4">
    <name type="scientific">Myxococcus stipitatus (strain DSM 14675 / JCM 12634 / Mx s8)</name>
    <dbReference type="NCBI Taxonomy" id="1278073"/>
    <lineage>
        <taxon>Bacteria</taxon>
        <taxon>Pseudomonadati</taxon>
        <taxon>Myxococcota</taxon>
        <taxon>Myxococcia</taxon>
        <taxon>Myxococcales</taxon>
        <taxon>Cystobacterineae</taxon>
        <taxon>Myxococcaceae</taxon>
        <taxon>Myxococcus</taxon>
    </lineage>
</organism>
<reference evidence="3 4" key="1">
    <citation type="journal article" date="2013" name="Genome Announc.">
        <title>Complete genome sequence of Myxococcus stipitatus strain DSM 14675, a fruiting myxobacterium.</title>
        <authorList>
            <person name="Huntley S."/>
            <person name="Kneip S."/>
            <person name="Treuner-Lange A."/>
            <person name="Sogaard-Andersen L."/>
        </authorList>
    </citation>
    <scope>NUCLEOTIDE SEQUENCE [LARGE SCALE GENOMIC DNA]</scope>
    <source>
        <strain evidence="4">DSM 14675 / JCM 12634 / Mx s8</strain>
    </source>
</reference>
<accession>L7U895</accession>
<dbReference type="InterPro" id="IPR000073">
    <property type="entry name" value="AB_hydrolase_1"/>
</dbReference>
<dbReference type="RefSeq" id="WP_015348058.1">
    <property type="nucleotide sequence ID" value="NC_020126.1"/>
</dbReference>
<feature type="chain" id="PRO_5003984147" evidence="1">
    <location>
        <begin position="24"/>
        <end position="297"/>
    </location>
</feature>
<sequence length="297" mass="31806">MNSNLTSRILLGALMTIITAGCAATSAQTPGGAASPRGAYAQVHGLRMYYEAHGPPSGRPLVLLHGGGSTIHTTFGKLLPLVARSRRVIGVEQQAHGHTADIDRPLSLEQMADDTAALLRQLDIPDADILGFSSGGVVAMQLAMRHPQLVHSLILASTHSTRDGCYSYMWEGFPRATLDVMPAALRDGYLQASSNPEGLQVLFRKTVTMMMGFKDLDSEALRKVTVPTLIMTADGDVVRPEHSVELLRLFPHAQLAIFPGAVHGSYLGAAESAGHKPGSQVPTLTAVMIDEFLNEHR</sequence>
<dbReference type="HOGENOM" id="CLU_020336_50_5_7"/>
<dbReference type="PATRIC" id="fig|1278073.3.peg.2517"/>
<dbReference type="PANTHER" id="PTHR43433">
    <property type="entry name" value="HYDROLASE, ALPHA/BETA FOLD FAMILY PROTEIN"/>
    <property type="match status" value="1"/>
</dbReference>
<keyword evidence="1" id="KW-0732">Signal</keyword>
<dbReference type="PANTHER" id="PTHR43433:SF1">
    <property type="entry name" value="BLL5160 PROTEIN"/>
    <property type="match status" value="1"/>
</dbReference>
<dbReference type="Proteomes" id="UP000011131">
    <property type="component" value="Chromosome"/>
</dbReference>
<feature type="signal peptide" evidence="1">
    <location>
        <begin position="1"/>
        <end position="23"/>
    </location>
</feature>
<feature type="domain" description="AB hydrolase-1" evidence="2">
    <location>
        <begin position="61"/>
        <end position="263"/>
    </location>
</feature>
<dbReference type="Gene3D" id="3.40.50.1820">
    <property type="entry name" value="alpha/beta hydrolase"/>
    <property type="match status" value="1"/>
</dbReference>
<evidence type="ECO:0000313" key="4">
    <source>
        <dbReference type="Proteomes" id="UP000011131"/>
    </source>
</evidence>
<dbReference type="AlphaFoldDB" id="L7U895"/>
<dbReference type="SUPFAM" id="SSF53474">
    <property type="entry name" value="alpha/beta-Hydrolases"/>
    <property type="match status" value="1"/>
</dbReference>